<dbReference type="GO" id="GO:0030687">
    <property type="term" value="C:preribosome, large subunit precursor"/>
    <property type="evidence" value="ECO:0007669"/>
    <property type="project" value="TreeGrafter"/>
</dbReference>
<evidence type="ECO:0000256" key="1">
    <source>
        <dbReference type="SAM" id="MobiDB-lite"/>
    </source>
</evidence>
<dbReference type="STRING" id="576137.A0A1L7WWR0"/>
<sequence length="317" mass="36099">MVQYVITPWRSRTELLHVRSVLYPAAGQTVTDEEKRNAVAKVGVWMQRGNCPHLVESSAILWSAVLNDVTGNSTYCVRAAYAAAFCRIYKQSSIISLLTHVSRFVTGLLDSHQDKRRKLSMYSIAKTLGLPATYVELRHQATHEELPSLSKLRIATQKALRWIYDYYWIHLKEGVSTIGESRAYVEKLVREKDDSIRARMEDFVSKWDQDRLLGVLVEIQGSTDDVVILSRSSRLQRLVADGIYGVVSNGKKRKLESAANDVEEIKAEIEMMDHELDNEMDDEPRLDAGYRKKQPDSSSKGWTMWEGPWIPKPIGVV</sequence>
<proteinExistence type="predicted"/>
<feature type="region of interest" description="Disordered" evidence="1">
    <location>
        <begin position="275"/>
        <end position="304"/>
    </location>
</feature>
<accession>A0A1L7WWR0</accession>
<feature type="compositionally biased region" description="Basic and acidic residues" evidence="1">
    <location>
        <begin position="275"/>
        <end position="295"/>
    </location>
</feature>
<keyword evidence="3" id="KW-1185">Reference proteome</keyword>
<dbReference type="PANTHER" id="PTHR15002:SF0">
    <property type="entry name" value="RIBOSOMAL BIOGENESIS PROTEIN LAS1L"/>
    <property type="match status" value="1"/>
</dbReference>
<dbReference type="Pfam" id="PF04031">
    <property type="entry name" value="Las1"/>
    <property type="match status" value="1"/>
</dbReference>
<organism evidence="2 3">
    <name type="scientific">Phialocephala subalpina</name>
    <dbReference type="NCBI Taxonomy" id="576137"/>
    <lineage>
        <taxon>Eukaryota</taxon>
        <taxon>Fungi</taxon>
        <taxon>Dikarya</taxon>
        <taxon>Ascomycota</taxon>
        <taxon>Pezizomycotina</taxon>
        <taxon>Leotiomycetes</taxon>
        <taxon>Helotiales</taxon>
        <taxon>Mollisiaceae</taxon>
        <taxon>Phialocephala</taxon>
        <taxon>Phialocephala fortinii species complex</taxon>
    </lineage>
</organism>
<dbReference type="Proteomes" id="UP000184330">
    <property type="component" value="Unassembled WGS sequence"/>
</dbReference>
<dbReference type="InterPro" id="IPR007174">
    <property type="entry name" value="Las1"/>
</dbReference>
<dbReference type="AlphaFoldDB" id="A0A1L7WWR0"/>
<dbReference type="EMBL" id="FJOG01000009">
    <property type="protein sequence ID" value="CZR57207.1"/>
    <property type="molecule type" value="Genomic_DNA"/>
</dbReference>
<dbReference type="PANTHER" id="PTHR15002">
    <property type="entry name" value="RIBOSOMAL BIOGENESIS PROTEIN LAS1L"/>
    <property type="match status" value="1"/>
</dbReference>
<dbReference type="GO" id="GO:0090730">
    <property type="term" value="C:Las1 complex"/>
    <property type="evidence" value="ECO:0007669"/>
    <property type="project" value="InterPro"/>
</dbReference>
<keyword evidence="2" id="KW-0378">Hydrolase</keyword>
<name>A0A1L7WWR0_9HELO</name>
<dbReference type="OrthoDB" id="10263222at2759"/>
<evidence type="ECO:0000313" key="3">
    <source>
        <dbReference type="Proteomes" id="UP000184330"/>
    </source>
</evidence>
<protein>
    <submittedName>
        <fullName evidence="2">Related to hydroxyacylglutathione hydrolase</fullName>
    </submittedName>
</protein>
<dbReference type="GO" id="GO:0000460">
    <property type="term" value="P:maturation of 5.8S rRNA"/>
    <property type="evidence" value="ECO:0007669"/>
    <property type="project" value="TreeGrafter"/>
</dbReference>
<gene>
    <name evidence="2" type="ORF">PAC_07096</name>
</gene>
<evidence type="ECO:0000313" key="2">
    <source>
        <dbReference type="EMBL" id="CZR57207.1"/>
    </source>
</evidence>
<dbReference type="GO" id="GO:0004519">
    <property type="term" value="F:endonuclease activity"/>
    <property type="evidence" value="ECO:0007669"/>
    <property type="project" value="InterPro"/>
</dbReference>
<dbReference type="GO" id="GO:0000470">
    <property type="term" value="P:maturation of LSU-rRNA"/>
    <property type="evidence" value="ECO:0007669"/>
    <property type="project" value="TreeGrafter"/>
</dbReference>
<dbReference type="GO" id="GO:0016787">
    <property type="term" value="F:hydrolase activity"/>
    <property type="evidence" value="ECO:0007669"/>
    <property type="project" value="UniProtKB-KW"/>
</dbReference>
<reference evidence="2 3" key="1">
    <citation type="submission" date="2016-03" db="EMBL/GenBank/DDBJ databases">
        <authorList>
            <person name="Ploux O."/>
        </authorList>
    </citation>
    <scope>NUCLEOTIDE SEQUENCE [LARGE SCALE GENOMIC DNA]</scope>
    <source>
        <strain evidence="2 3">UAMH 11012</strain>
    </source>
</reference>